<dbReference type="Pfam" id="PF24494">
    <property type="entry name" value="DUF7587"/>
    <property type="match status" value="1"/>
</dbReference>
<evidence type="ECO:0000313" key="4">
    <source>
        <dbReference type="EMBL" id="TGO34951.1"/>
    </source>
</evidence>
<keyword evidence="5" id="KW-1185">Reference proteome</keyword>
<accession>A0A4Z1GKF4</accession>
<dbReference type="InterPro" id="IPR056009">
    <property type="entry name" value="DUF7587"/>
</dbReference>
<feature type="compositionally biased region" description="Low complexity" evidence="1">
    <location>
        <begin position="103"/>
        <end position="130"/>
    </location>
</feature>
<dbReference type="AlphaFoldDB" id="A0A4Z1GKF4"/>
<reference evidence="4 5" key="1">
    <citation type="submission" date="2017-12" db="EMBL/GenBank/DDBJ databases">
        <title>Comparative genomics of Botrytis spp.</title>
        <authorList>
            <person name="Valero-Jimenez C.A."/>
            <person name="Tapia P."/>
            <person name="Veloso J."/>
            <person name="Silva-Moreno E."/>
            <person name="Staats M."/>
            <person name="Valdes J.H."/>
            <person name="Van Kan J.A.L."/>
        </authorList>
    </citation>
    <scope>NUCLEOTIDE SEQUENCE [LARGE SCALE GENOMIC DNA]</scope>
    <source>
        <strain evidence="4 5">Bh0001</strain>
    </source>
</reference>
<comment type="caution">
    <text evidence="4">The sequence shown here is derived from an EMBL/GenBank/DDBJ whole genome shotgun (WGS) entry which is preliminary data.</text>
</comment>
<keyword evidence="2" id="KW-0732">Signal</keyword>
<evidence type="ECO:0000256" key="1">
    <source>
        <dbReference type="SAM" id="MobiDB-lite"/>
    </source>
</evidence>
<evidence type="ECO:0000313" key="5">
    <source>
        <dbReference type="Proteomes" id="UP000297814"/>
    </source>
</evidence>
<gene>
    <name evidence="4" type="ORF">BHYA_0175g00040</name>
</gene>
<feature type="region of interest" description="Disordered" evidence="1">
    <location>
        <begin position="46"/>
        <end position="130"/>
    </location>
</feature>
<feature type="compositionally biased region" description="Polar residues" evidence="1">
    <location>
        <begin position="70"/>
        <end position="96"/>
    </location>
</feature>
<dbReference type="EMBL" id="PQXK01000175">
    <property type="protein sequence ID" value="TGO34951.1"/>
    <property type="molecule type" value="Genomic_DNA"/>
</dbReference>
<evidence type="ECO:0000256" key="2">
    <source>
        <dbReference type="SAM" id="SignalP"/>
    </source>
</evidence>
<feature type="signal peptide" evidence="2">
    <location>
        <begin position="1"/>
        <end position="15"/>
    </location>
</feature>
<dbReference type="Proteomes" id="UP000297814">
    <property type="component" value="Unassembled WGS sequence"/>
</dbReference>
<feature type="chain" id="PRO_5021321604" description="DUF7587 domain-containing protein" evidence="2">
    <location>
        <begin position="16"/>
        <end position="531"/>
    </location>
</feature>
<proteinExistence type="predicted"/>
<protein>
    <recommendedName>
        <fullName evidence="3">DUF7587 domain-containing protein</fullName>
    </recommendedName>
</protein>
<feature type="domain" description="DUF7587" evidence="3">
    <location>
        <begin position="328"/>
        <end position="488"/>
    </location>
</feature>
<sequence length="531" mass="59244">MVFLLKVFIFVSTETQTPQFSAFSSPLFGSSLNNTSGSNLFRSDFGASSTSTHTSSNNNSSSRPAFSFAPNPTNLPDSLFGNTSMHSPTTSNTNPKPLSGFASSSNNQSFENESYTPSTSTSTPNKPVKTSTQVPAFDFLPTAANNSATPSVTPAVESLQFFLNNLNLSTDQETGTPHAPRTSHIEITSPRPATSSPPIPITTTSSENPILTRNHEDVKATYTAPHLHNHDSNLKCEDLRTHYQTLQFYRKWNSHLISHLTGIPMIRAKPPLSHRSDHPNELRILTHHLNQLPENELGIAKSELEALIKHLLSLPLLHTPQNKNGNTDTLLYCLHIGTSKSTYSRSYGFRCSGWIDSLYTSGITSERQKNGRAFQSHCNRAKVPSPYISVSTSVARLMRLPAWQEEEEAEIRIFVISLNRLRQLGIKAQSTDLYFNEFVNSPGGKISRKNGGKNHLYVDGVSFVTDTHWLVEEWIPDQAIVSEMDCEEFFKIADRGGINREDAQKHPFNKELEPRKIDLEKWPERYPSGRN</sequence>
<feature type="compositionally biased region" description="Low complexity" evidence="1">
    <location>
        <begin position="48"/>
        <end position="62"/>
    </location>
</feature>
<evidence type="ECO:0000259" key="3">
    <source>
        <dbReference type="Pfam" id="PF24494"/>
    </source>
</evidence>
<organism evidence="4 5">
    <name type="scientific">Botrytis hyacinthi</name>
    <dbReference type="NCBI Taxonomy" id="278943"/>
    <lineage>
        <taxon>Eukaryota</taxon>
        <taxon>Fungi</taxon>
        <taxon>Dikarya</taxon>
        <taxon>Ascomycota</taxon>
        <taxon>Pezizomycotina</taxon>
        <taxon>Leotiomycetes</taxon>
        <taxon>Helotiales</taxon>
        <taxon>Sclerotiniaceae</taxon>
        <taxon>Botrytis</taxon>
    </lineage>
</organism>
<feature type="region of interest" description="Disordered" evidence="1">
    <location>
        <begin position="171"/>
        <end position="207"/>
    </location>
</feature>
<name>A0A4Z1GKF4_9HELO</name>